<dbReference type="EMBL" id="FNFB01000038">
    <property type="protein sequence ID" value="SDM09767.1"/>
    <property type="molecule type" value="Genomic_DNA"/>
</dbReference>
<evidence type="ECO:0008006" key="3">
    <source>
        <dbReference type="Google" id="ProtNLM"/>
    </source>
</evidence>
<accession>A0A1G9QH10</accession>
<dbReference type="AlphaFoldDB" id="A0A1G9QH10"/>
<evidence type="ECO:0000313" key="2">
    <source>
        <dbReference type="Proteomes" id="UP000198683"/>
    </source>
</evidence>
<reference evidence="1 2" key="1">
    <citation type="submission" date="2016-10" db="EMBL/GenBank/DDBJ databases">
        <authorList>
            <person name="de Groot N.N."/>
        </authorList>
    </citation>
    <scope>NUCLEOTIDE SEQUENCE [LARGE SCALE GENOMIC DNA]</scope>
    <source>
        <strain evidence="1 2">CGMCC 4.5681</strain>
    </source>
</reference>
<dbReference type="STRING" id="683260.SAMN05421874_13869"/>
<sequence>MERLRSRITIGVVGPHDLVERVVHVGAGLPAAATMRLVSAPYAADSEAPDKLGKLVGKVDAVLFTGPLQYDLAMQAGEIDVPATYVPVSAAGLYSALLRGARHGLDPARISIDSVCEAEVAEAYDEIGVPTAGVHVCEHPRPGSVRGFIGFHERLHREGLTTAALTTLRTVATRLTTDGVPVLRMTPPVSTVRRAIDTAALLGAAGRARESQIAIALVSLAARPGHGGAGDYRQQELKLLLHRSLLVDARAMGAVVAAREENTYVVTTTAGALSRITDGFRVAPFVERVRADVGVDVEAGLGLGRSAREADANAAMALDRARAGEAAAYLVDGEGAVLPLPAARREPSDVVRRPPDSRAIRIRDQLVERLGADAASMVVDADTVAELLGVAPRSARRVLQGLVEEGLAWALPPVRSTHAGRPRRPYRLISG</sequence>
<organism evidence="1 2">
    <name type="scientific">Nonomuraea maritima</name>
    <dbReference type="NCBI Taxonomy" id="683260"/>
    <lineage>
        <taxon>Bacteria</taxon>
        <taxon>Bacillati</taxon>
        <taxon>Actinomycetota</taxon>
        <taxon>Actinomycetes</taxon>
        <taxon>Streptosporangiales</taxon>
        <taxon>Streptosporangiaceae</taxon>
        <taxon>Nonomuraea</taxon>
    </lineage>
</organism>
<dbReference type="OrthoDB" id="3526857at2"/>
<evidence type="ECO:0000313" key="1">
    <source>
        <dbReference type="EMBL" id="SDM09767.1"/>
    </source>
</evidence>
<gene>
    <name evidence="1" type="ORF">SAMN05421874_13869</name>
</gene>
<proteinExistence type="predicted"/>
<dbReference type="Gene3D" id="3.30.70.270">
    <property type="match status" value="1"/>
</dbReference>
<dbReference type="InterPro" id="IPR043128">
    <property type="entry name" value="Rev_trsase/Diguanyl_cyclase"/>
</dbReference>
<name>A0A1G9QH10_9ACTN</name>
<protein>
    <recommendedName>
        <fullName evidence="3">Transcriptional regulator</fullName>
    </recommendedName>
</protein>
<keyword evidence="2" id="KW-1185">Reference proteome</keyword>
<dbReference type="RefSeq" id="WP_090773605.1">
    <property type="nucleotide sequence ID" value="NZ_FNFB01000038.1"/>
</dbReference>
<dbReference type="Proteomes" id="UP000198683">
    <property type="component" value="Unassembled WGS sequence"/>
</dbReference>